<gene>
    <name evidence="6" type="ORF">HNR73_004818</name>
</gene>
<evidence type="ECO:0000256" key="2">
    <source>
        <dbReference type="ARBA" id="ARBA00023015"/>
    </source>
</evidence>
<dbReference type="Pfam" id="PF03466">
    <property type="entry name" value="LysR_substrate"/>
    <property type="match status" value="1"/>
</dbReference>
<dbReference type="AlphaFoldDB" id="A0A841FLT4"/>
<keyword evidence="2" id="KW-0805">Transcription regulation</keyword>
<dbReference type="SUPFAM" id="SSF53850">
    <property type="entry name" value="Periplasmic binding protein-like II"/>
    <property type="match status" value="1"/>
</dbReference>
<dbReference type="PRINTS" id="PR00039">
    <property type="entry name" value="HTHLYSR"/>
</dbReference>
<evidence type="ECO:0000256" key="3">
    <source>
        <dbReference type="ARBA" id="ARBA00023125"/>
    </source>
</evidence>
<dbReference type="FunFam" id="1.10.10.10:FF:000001">
    <property type="entry name" value="LysR family transcriptional regulator"/>
    <property type="match status" value="1"/>
</dbReference>
<dbReference type="SUPFAM" id="SSF46785">
    <property type="entry name" value="Winged helix' DNA-binding domain"/>
    <property type="match status" value="1"/>
</dbReference>
<organism evidence="6 7">
    <name type="scientific">Phytomonospora endophytica</name>
    <dbReference type="NCBI Taxonomy" id="714109"/>
    <lineage>
        <taxon>Bacteria</taxon>
        <taxon>Bacillati</taxon>
        <taxon>Actinomycetota</taxon>
        <taxon>Actinomycetes</taxon>
        <taxon>Micromonosporales</taxon>
        <taxon>Micromonosporaceae</taxon>
        <taxon>Phytomonospora</taxon>
    </lineage>
</organism>
<dbReference type="CDD" id="cd08414">
    <property type="entry name" value="PBP2_LTTR_aromatics_like"/>
    <property type="match status" value="1"/>
</dbReference>
<dbReference type="InterPro" id="IPR036388">
    <property type="entry name" value="WH-like_DNA-bd_sf"/>
</dbReference>
<dbReference type="InterPro" id="IPR036390">
    <property type="entry name" value="WH_DNA-bd_sf"/>
</dbReference>
<evidence type="ECO:0000313" key="7">
    <source>
        <dbReference type="Proteomes" id="UP000548476"/>
    </source>
</evidence>
<keyword evidence="7" id="KW-1185">Reference proteome</keyword>
<keyword evidence="4" id="KW-0804">Transcription</keyword>
<dbReference type="PANTHER" id="PTHR30346">
    <property type="entry name" value="TRANSCRIPTIONAL DUAL REGULATOR HCAR-RELATED"/>
    <property type="match status" value="1"/>
</dbReference>
<dbReference type="RefSeq" id="WP_203686446.1">
    <property type="nucleotide sequence ID" value="NZ_BONT01000056.1"/>
</dbReference>
<reference evidence="6 7" key="1">
    <citation type="submission" date="2020-08" db="EMBL/GenBank/DDBJ databases">
        <title>Genomic Encyclopedia of Type Strains, Phase IV (KMG-IV): sequencing the most valuable type-strain genomes for metagenomic binning, comparative biology and taxonomic classification.</title>
        <authorList>
            <person name="Goeker M."/>
        </authorList>
    </citation>
    <scope>NUCLEOTIDE SEQUENCE [LARGE SCALE GENOMIC DNA]</scope>
    <source>
        <strain evidence="6 7">YIM 65646</strain>
    </source>
</reference>
<dbReference type="Pfam" id="PF00126">
    <property type="entry name" value="HTH_1"/>
    <property type="match status" value="1"/>
</dbReference>
<dbReference type="Gene3D" id="3.40.190.10">
    <property type="entry name" value="Periplasmic binding protein-like II"/>
    <property type="match status" value="2"/>
</dbReference>
<evidence type="ECO:0000256" key="4">
    <source>
        <dbReference type="ARBA" id="ARBA00023163"/>
    </source>
</evidence>
<dbReference type="GO" id="GO:0032993">
    <property type="term" value="C:protein-DNA complex"/>
    <property type="evidence" value="ECO:0007669"/>
    <property type="project" value="TreeGrafter"/>
</dbReference>
<evidence type="ECO:0000313" key="6">
    <source>
        <dbReference type="EMBL" id="MBB6036945.1"/>
    </source>
</evidence>
<comment type="similarity">
    <text evidence="1">Belongs to the LysR transcriptional regulatory family.</text>
</comment>
<dbReference type="GO" id="GO:0003700">
    <property type="term" value="F:DNA-binding transcription factor activity"/>
    <property type="evidence" value="ECO:0007669"/>
    <property type="project" value="InterPro"/>
</dbReference>
<proteinExistence type="inferred from homology"/>
<keyword evidence="3 6" id="KW-0238">DNA-binding</keyword>
<dbReference type="GO" id="GO:0003677">
    <property type="term" value="F:DNA binding"/>
    <property type="evidence" value="ECO:0007669"/>
    <property type="project" value="UniProtKB-KW"/>
</dbReference>
<dbReference type="PROSITE" id="PS50931">
    <property type="entry name" value="HTH_LYSR"/>
    <property type="match status" value="1"/>
</dbReference>
<evidence type="ECO:0000259" key="5">
    <source>
        <dbReference type="PROSITE" id="PS50931"/>
    </source>
</evidence>
<dbReference type="InterPro" id="IPR000847">
    <property type="entry name" value="LysR_HTH_N"/>
</dbReference>
<name>A0A841FLT4_9ACTN</name>
<dbReference type="EMBL" id="JACHGT010000010">
    <property type="protein sequence ID" value="MBB6036945.1"/>
    <property type="molecule type" value="Genomic_DNA"/>
</dbReference>
<dbReference type="Gene3D" id="1.10.10.10">
    <property type="entry name" value="Winged helix-like DNA-binding domain superfamily/Winged helix DNA-binding domain"/>
    <property type="match status" value="1"/>
</dbReference>
<evidence type="ECO:0000256" key="1">
    <source>
        <dbReference type="ARBA" id="ARBA00009437"/>
    </source>
</evidence>
<sequence length="307" mass="32958">MDVSSRRLRYFVTLAEELHFSRAAARLFLTQQALSKQIRELEDEVGVRLVERTTRTVALTEAGTVFVASARRALDVIEAGVEAARRAHDGDIGTLRLGFCIGAALELTTPILAEFGRRHPRVRVELREAGFDDPSAGLADDRADVALIRLPVGAPGIESEPLFTEPLVAAVPAGHPFAARESVTAAELAAEPLVVGRSPDPVWTGFWTLDAHRDPSLPHRVLHSSSQSEELEMVAAGLAVAVTVAGLRRYAAGRGGLHYVPVAGIPGSTLAVAWRRGRRTPAVAHFAEVAREVREAETAVVRVIEGG</sequence>
<protein>
    <submittedName>
        <fullName evidence="6">DNA-binding transcriptional LysR family regulator</fullName>
    </submittedName>
</protein>
<feature type="domain" description="HTH lysR-type" evidence="5">
    <location>
        <begin position="1"/>
        <end position="60"/>
    </location>
</feature>
<dbReference type="Proteomes" id="UP000548476">
    <property type="component" value="Unassembled WGS sequence"/>
</dbReference>
<dbReference type="PANTHER" id="PTHR30346:SF0">
    <property type="entry name" value="HCA OPERON TRANSCRIPTIONAL ACTIVATOR HCAR"/>
    <property type="match status" value="1"/>
</dbReference>
<dbReference type="InterPro" id="IPR005119">
    <property type="entry name" value="LysR_subst-bd"/>
</dbReference>
<accession>A0A841FLT4</accession>
<comment type="caution">
    <text evidence="6">The sequence shown here is derived from an EMBL/GenBank/DDBJ whole genome shotgun (WGS) entry which is preliminary data.</text>
</comment>